<dbReference type="STRING" id="93684.SAMN05421853_107157"/>
<dbReference type="RefSeq" id="WP_093012189.1">
    <property type="nucleotide sequence ID" value="NZ_FOXV01000007.1"/>
</dbReference>
<name>A0A1I5Z2V4_9RHOB</name>
<feature type="signal peptide" evidence="1">
    <location>
        <begin position="1"/>
        <end position="23"/>
    </location>
</feature>
<keyword evidence="1" id="KW-0732">Signal</keyword>
<sequence length="191" mass="21590">MTILAYLRTTLFVCLAALLTACAAAPIPETPDVTRTEIAALRQAFLELDPNVDPEEADRAARIAVTYPLELRALYEIEDSPVVHNTKVNAGLKPRGLCWHWAQDMERRMRSENFATLDLHRAVAPPRNILRLEHSTLIMSARGETMQEGLVIDPWRKGGVLYWGPTLEDARYDWLPRHVVLAEKGITVPQR</sequence>
<accession>A0A1I5Z2V4</accession>
<evidence type="ECO:0000256" key="1">
    <source>
        <dbReference type="SAM" id="SignalP"/>
    </source>
</evidence>
<keyword evidence="3" id="KW-1185">Reference proteome</keyword>
<dbReference type="AlphaFoldDB" id="A0A1I5Z2V4"/>
<proteinExistence type="predicted"/>
<dbReference type="EMBL" id="FOXV01000007">
    <property type="protein sequence ID" value="SFQ50447.1"/>
    <property type="molecule type" value="Genomic_DNA"/>
</dbReference>
<feature type="chain" id="PRO_5017333580" description="Lipoprotein" evidence="1">
    <location>
        <begin position="24"/>
        <end position="191"/>
    </location>
</feature>
<evidence type="ECO:0000313" key="3">
    <source>
        <dbReference type="Proteomes" id="UP000243106"/>
    </source>
</evidence>
<reference evidence="3" key="1">
    <citation type="submission" date="2016-10" db="EMBL/GenBank/DDBJ databases">
        <authorList>
            <person name="Varghese N."/>
            <person name="Submissions S."/>
        </authorList>
    </citation>
    <scope>NUCLEOTIDE SEQUENCE [LARGE SCALE GENOMIC DNA]</scope>
    <source>
        <strain evidence="3">JCM 10271</strain>
    </source>
</reference>
<protein>
    <recommendedName>
        <fullName evidence="4">Lipoprotein</fullName>
    </recommendedName>
</protein>
<dbReference type="Proteomes" id="UP000243106">
    <property type="component" value="Unassembled WGS sequence"/>
</dbReference>
<evidence type="ECO:0008006" key="4">
    <source>
        <dbReference type="Google" id="ProtNLM"/>
    </source>
</evidence>
<organism evidence="2 3">
    <name type="scientific">Roseivivax halotolerans</name>
    <dbReference type="NCBI Taxonomy" id="93684"/>
    <lineage>
        <taxon>Bacteria</taxon>
        <taxon>Pseudomonadati</taxon>
        <taxon>Pseudomonadota</taxon>
        <taxon>Alphaproteobacteria</taxon>
        <taxon>Rhodobacterales</taxon>
        <taxon>Roseobacteraceae</taxon>
        <taxon>Roseivivax</taxon>
    </lineage>
</organism>
<gene>
    <name evidence="2" type="ORF">SAMN05421853_107157</name>
</gene>
<evidence type="ECO:0000313" key="2">
    <source>
        <dbReference type="EMBL" id="SFQ50447.1"/>
    </source>
</evidence>